<dbReference type="EMBL" id="LAZR01059525">
    <property type="protein sequence ID" value="KKK67610.1"/>
    <property type="molecule type" value="Genomic_DNA"/>
</dbReference>
<dbReference type="Pfam" id="PF02796">
    <property type="entry name" value="HTH_7"/>
    <property type="match status" value="1"/>
</dbReference>
<sequence>MKNSKILTNLTKSVRSEDIMKTPEFVEQILELAAQGWGKKRIAKELGTTVKTVKRYLQQKEWIPEQKARMRVESNISKETV</sequence>
<reference evidence="2" key="1">
    <citation type="journal article" date="2015" name="Nature">
        <title>Complex archaea that bridge the gap between prokaryotes and eukaryotes.</title>
        <authorList>
            <person name="Spang A."/>
            <person name="Saw J.H."/>
            <person name="Jorgensen S.L."/>
            <person name="Zaremba-Niedzwiedzka K."/>
            <person name="Martijn J."/>
            <person name="Lind A.E."/>
            <person name="van Eijk R."/>
            <person name="Schleper C."/>
            <person name="Guy L."/>
            <person name="Ettema T.J."/>
        </authorList>
    </citation>
    <scope>NUCLEOTIDE SEQUENCE</scope>
</reference>
<dbReference type="GO" id="GO:0000150">
    <property type="term" value="F:DNA strand exchange activity"/>
    <property type="evidence" value="ECO:0007669"/>
    <property type="project" value="InterPro"/>
</dbReference>
<gene>
    <name evidence="2" type="ORF">LCGC14_2952350</name>
</gene>
<dbReference type="AlphaFoldDB" id="A0A0F8Y223"/>
<accession>A0A0F8Y223</accession>
<evidence type="ECO:0000313" key="2">
    <source>
        <dbReference type="EMBL" id="KKK67610.1"/>
    </source>
</evidence>
<dbReference type="InterPro" id="IPR009057">
    <property type="entry name" value="Homeodomain-like_sf"/>
</dbReference>
<dbReference type="InterPro" id="IPR006120">
    <property type="entry name" value="Resolvase_HTH_dom"/>
</dbReference>
<evidence type="ECO:0000259" key="1">
    <source>
        <dbReference type="Pfam" id="PF02796"/>
    </source>
</evidence>
<dbReference type="GO" id="GO:0003677">
    <property type="term" value="F:DNA binding"/>
    <property type="evidence" value="ECO:0007669"/>
    <property type="project" value="InterPro"/>
</dbReference>
<name>A0A0F8Y223_9ZZZZ</name>
<proteinExistence type="predicted"/>
<dbReference type="Gene3D" id="1.10.10.60">
    <property type="entry name" value="Homeodomain-like"/>
    <property type="match status" value="1"/>
</dbReference>
<protein>
    <recommendedName>
        <fullName evidence="1">Resolvase HTH domain-containing protein</fullName>
    </recommendedName>
</protein>
<dbReference type="SUPFAM" id="SSF46689">
    <property type="entry name" value="Homeodomain-like"/>
    <property type="match status" value="1"/>
</dbReference>
<comment type="caution">
    <text evidence="2">The sequence shown here is derived from an EMBL/GenBank/DDBJ whole genome shotgun (WGS) entry which is preliminary data.</text>
</comment>
<feature type="domain" description="Resolvase HTH" evidence="1">
    <location>
        <begin position="26"/>
        <end position="58"/>
    </location>
</feature>
<organism evidence="2">
    <name type="scientific">marine sediment metagenome</name>
    <dbReference type="NCBI Taxonomy" id="412755"/>
    <lineage>
        <taxon>unclassified sequences</taxon>
        <taxon>metagenomes</taxon>
        <taxon>ecological metagenomes</taxon>
    </lineage>
</organism>